<name>A0A501PP65_9PROT</name>
<keyword evidence="2" id="KW-1185">Reference proteome</keyword>
<evidence type="ECO:0000313" key="1">
    <source>
        <dbReference type="EMBL" id="TPD62045.1"/>
    </source>
</evidence>
<dbReference type="AlphaFoldDB" id="A0A501PP65"/>
<accession>A0A501PP65</accession>
<evidence type="ECO:0000313" key="2">
    <source>
        <dbReference type="Proteomes" id="UP000319148"/>
    </source>
</evidence>
<protein>
    <submittedName>
        <fullName evidence="1">Uncharacterized protein</fullName>
    </submittedName>
</protein>
<sequence length="139" mass="15726">MDSLTDRLCAECLPRAEWTHEGHLAAGYCLLNRHGLEKCLIDMPGIIRRHNTSVGTPNSDSDGYHETITLFYLKAISHFIEQPAPDTDYVDNLNRLILGPYGDKDFPLRYYSEELLFSVPARYGWVEPDLGPLEFPGLG</sequence>
<comment type="caution">
    <text evidence="1">The sequence shown here is derived from an EMBL/GenBank/DDBJ whole genome shotgun (WGS) entry which is preliminary data.</text>
</comment>
<dbReference type="OrthoDB" id="117988at2"/>
<dbReference type="EMBL" id="VFIY01000005">
    <property type="protein sequence ID" value="TPD62045.1"/>
    <property type="molecule type" value="Genomic_DNA"/>
</dbReference>
<dbReference type="Proteomes" id="UP000319148">
    <property type="component" value="Unassembled WGS sequence"/>
</dbReference>
<reference evidence="2" key="1">
    <citation type="submission" date="2019-06" db="EMBL/GenBank/DDBJ databases">
        <title>The complete genome of Emcibacter congregatus ZYLT.</title>
        <authorList>
            <person name="Zhao Z."/>
        </authorList>
    </citation>
    <scope>NUCLEOTIDE SEQUENCE [LARGE SCALE GENOMIC DNA]</scope>
    <source>
        <strain evidence="2">MCCC 1A06723</strain>
    </source>
</reference>
<organism evidence="1 2">
    <name type="scientific">Emcibacter nanhaiensis</name>
    <dbReference type="NCBI Taxonomy" id="1505037"/>
    <lineage>
        <taxon>Bacteria</taxon>
        <taxon>Pseudomonadati</taxon>
        <taxon>Pseudomonadota</taxon>
        <taxon>Alphaproteobacteria</taxon>
        <taxon>Emcibacterales</taxon>
        <taxon>Emcibacteraceae</taxon>
        <taxon>Emcibacter</taxon>
    </lineage>
</organism>
<gene>
    <name evidence="1" type="ORF">FIV46_04575</name>
</gene>
<proteinExistence type="predicted"/>